<dbReference type="RefSeq" id="WP_183587708.1">
    <property type="nucleotide sequence ID" value="NZ_JACHCA010000006.1"/>
</dbReference>
<sequence>MKNKPFTINNRFLVTPELNTVTDNATGKESRLEPRLMAVLLLLVNQVNQLVTREQLVKDIWNDYGGGDEGLSQAISFLRKLLADQHKMIIETVPTKGYLLKAVVTEIMPPVIQSKKKRYWIAALILVVLVVLLLLMLPSGKPSGPTPNVVPRPGKAPSPKPSPKPFS</sequence>
<dbReference type="GO" id="GO:0000160">
    <property type="term" value="P:phosphorelay signal transduction system"/>
    <property type="evidence" value="ECO:0007669"/>
    <property type="project" value="InterPro"/>
</dbReference>
<dbReference type="PROSITE" id="PS51755">
    <property type="entry name" value="OMPR_PHOB"/>
    <property type="match status" value="1"/>
</dbReference>
<dbReference type="InterPro" id="IPR016032">
    <property type="entry name" value="Sig_transdc_resp-reg_C-effctor"/>
</dbReference>
<feature type="compositionally biased region" description="Pro residues" evidence="3">
    <location>
        <begin position="144"/>
        <end position="167"/>
    </location>
</feature>
<dbReference type="Pfam" id="PF00486">
    <property type="entry name" value="Trans_reg_C"/>
    <property type="match status" value="1"/>
</dbReference>
<reference evidence="6 7" key="1">
    <citation type="submission" date="2020-08" db="EMBL/GenBank/DDBJ databases">
        <title>Genomic Encyclopedia of Type Strains, Phase IV (KMG-V): Genome sequencing to study the core and pangenomes of soil and plant-associated prokaryotes.</title>
        <authorList>
            <person name="Whitman W."/>
        </authorList>
    </citation>
    <scope>NUCLEOTIDE SEQUENCE [LARGE SCALE GENOMIC DNA]</scope>
    <source>
        <strain evidence="6 7">MP601</strain>
    </source>
</reference>
<organism evidence="6 7">
    <name type="scientific">Mucilaginibacter lappiensis</name>
    <dbReference type="NCBI Taxonomy" id="354630"/>
    <lineage>
        <taxon>Bacteria</taxon>
        <taxon>Pseudomonadati</taxon>
        <taxon>Bacteroidota</taxon>
        <taxon>Sphingobacteriia</taxon>
        <taxon>Sphingobacteriales</taxon>
        <taxon>Sphingobacteriaceae</taxon>
        <taxon>Mucilaginibacter</taxon>
    </lineage>
</organism>
<gene>
    <name evidence="6" type="ORF">HDF22_002445</name>
</gene>
<dbReference type="Proteomes" id="UP000548326">
    <property type="component" value="Unassembled WGS sequence"/>
</dbReference>
<dbReference type="EMBL" id="JACHCA010000006">
    <property type="protein sequence ID" value="MBB6128324.1"/>
    <property type="molecule type" value="Genomic_DNA"/>
</dbReference>
<feature type="transmembrane region" description="Helical" evidence="4">
    <location>
        <begin position="119"/>
        <end position="137"/>
    </location>
</feature>
<dbReference type="InterPro" id="IPR001867">
    <property type="entry name" value="OmpR/PhoB-type_DNA-bd"/>
</dbReference>
<feature type="region of interest" description="Disordered" evidence="3">
    <location>
        <begin position="141"/>
        <end position="167"/>
    </location>
</feature>
<protein>
    <submittedName>
        <fullName evidence="6">DNA-binding winged helix-turn-helix (WHTH) protein</fullName>
    </submittedName>
</protein>
<feature type="DNA-binding region" description="OmpR/PhoB-type" evidence="2">
    <location>
        <begin position="3"/>
        <end position="102"/>
    </location>
</feature>
<evidence type="ECO:0000313" key="7">
    <source>
        <dbReference type="Proteomes" id="UP000548326"/>
    </source>
</evidence>
<evidence type="ECO:0000259" key="5">
    <source>
        <dbReference type="PROSITE" id="PS51755"/>
    </source>
</evidence>
<proteinExistence type="predicted"/>
<keyword evidence="4" id="KW-1133">Transmembrane helix</keyword>
<dbReference type="CDD" id="cd00383">
    <property type="entry name" value="trans_reg_C"/>
    <property type="match status" value="1"/>
</dbReference>
<accession>A0A841JCG9</accession>
<dbReference type="AlphaFoldDB" id="A0A841JCG9"/>
<evidence type="ECO:0000313" key="6">
    <source>
        <dbReference type="EMBL" id="MBB6128324.1"/>
    </source>
</evidence>
<dbReference type="GO" id="GO:0006355">
    <property type="term" value="P:regulation of DNA-templated transcription"/>
    <property type="evidence" value="ECO:0007669"/>
    <property type="project" value="InterPro"/>
</dbReference>
<dbReference type="GO" id="GO:0003677">
    <property type="term" value="F:DNA binding"/>
    <property type="evidence" value="ECO:0007669"/>
    <property type="project" value="UniProtKB-UniRule"/>
</dbReference>
<dbReference type="InterPro" id="IPR036388">
    <property type="entry name" value="WH-like_DNA-bd_sf"/>
</dbReference>
<name>A0A841JCG9_9SPHI</name>
<keyword evidence="1 2" id="KW-0238">DNA-binding</keyword>
<evidence type="ECO:0000256" key="1">
    <source>
        <dbReference type="ARBA" id="ARBA00023125"/>
    </source>
</evidence>
<evidence type="ECO:0000256" key="3">
    <source>
        <dbReference type="SAM" id="MobiDB-lite"/>
    </source>
</evidence>
<comment type="caution">
    <text evidence="6">The sequence shown here is derived from an EMBL/GenBank/DDBJ whole genome shotgun (WGS) entry which is preliminary data.</text>
</comment>
<evidence type="ECO:0000256" key="2">
    <source>
        <dbReference type="PROSITE-ProRule" id="PRU01091"/>
    </source>
</evidence>
<dbReference type="SMART" id="SM00862">
    <property type="entry name" value="Trans_reg_C"/>
    <property type="match status" value="1"/>
</dbReference>
<dbReference type="Gene3D" id="1.10.10.10">
    <property type="entry name" value="Winged helix-like DNA-binding domain superfamily/Winged helix DNA-binding domain"/>
    <property type="match status" value="1"/>
</dbReference>
<keyword evidence="4" id="KW-0812">Transmembrane</keyword>
<dbReference type="SUPFAM" id="SSF46894">
    <property type="entry name" value="C-terminal effector domain of the bipartite response regulators"/>
    <property type="match status" value="1"/>
</dbReference>
<evidence type="ECO:0000256" key="4">
    <source>
        <dbReference type="SAM" id="Phobius"/>
    </source>
</evidence>
<feature type="domain" description="OmpR/PhoB-type" evidence="5">
    <location>
        <begin position="3"/>
        <end position="102"/>
    </location>
</feature>
<keyword evidence="4" id="KW-0472">Membrane</keyword>